<evidence type="ECO:0000259" key="1">
    <source>
        <dbReference type="Pfam" id="PF01425"/>
    </source>
</evidence>
<feature type="domain" description="Amidase" evidence="1">
    <location>
        <begin position="31"/>
        <end position="323"/>
    </location>
</feature>
<gene>
    <name evidence="2" type="ORF">H8B09_01645</name>
</gene>
<protein>
    <submittedName>
        <fullName evidence="2">Amidase</fullName>
        <ecNumber evidence="2">3.5.1.4</ecNumber>
    </submittedName>
</protein>
<dbReference type="Pfam" id="PF01425">
    <property type="entry name" value="Amidase"/>
    <property type="match status" value="1"/>
</dbReference>
<dbReference type="PANTHER" id="PTHR42678:SF34">
    <property type="entry name" value="OS04G0183300 PROTEIN"/>
    <property type="match status" value="1"/>
</dbReference>
<keyword evidence="3" id="KW-1185">Reference proteome</keyword>
<organism evidence="2 3">
    <name type="scientific">Paenibacillus terricola</name>
    <dbReference type="NCBI Taxonomy" id="2763503"/>
    <lineage>
        <taxon>Bacteria</taxon>
        <taxon>Bacillati</taxon>
        <taxon>Bacillota</taxon>
        <taxon>Bacilli</taxon>
        <taxon>Bacillales</taxon>
        <taxon>Paenibacillaceae</taxon>
        <taxon>Paenibacillus</taxon>
    </lineage>
</organism>
<sequence>MIEAPQQWIVEADIDTIQEALERGDITSVQLVLLYLERIRNYDRPINSMLELNPDAIEIAQALDEERQRTGRRGRLHGIPIVLKDNIDTHDKMHTSAGSIALAQSIAPDDAFVAARLREAGAILLGKTNMTEWANGMAESMWAGYSSRGGLVLNPYGPGNVFIGGSSSGSAAAVAANFAAGAIGTETSGSIVNPSGYNFVVGIKPTIGLVSRTGLIPLSLTQDTAGPIARSVKDAAIMLSVLAGPDEQDAATLAGAEHVHGDYTTFLNKDAMQGIRIGVPRYYCESLDEAPLAILESAIRVIQSLGGTIVDNVSVPCAGIEWDRSVVRYEFKRGLDDYLAKLNPNVPVHSLAELIAFNEQHADQALKYGQRGLTRSEDTTGVLTDEIYVNGLRHNRHMSREQGIDYALKEYDVDALLFLGHNGSEIAARAGYPLITVPGGYADDGRLSAAGYITDGPYGITFAGTAFSEPLLIGLAHSFEQATKYRFPPTLIPSPETQ</sequence>
<dbReference type="EC" id="3.5.1.4" evidence="2"/>
<dbReference type="GO" id="GO:0004040">
    <property type="term" value="F:amidase activity"/>
    <property type="evidence" value="ECO:0007669"/>
    <property type="project" value="UniProtKB-EC"/>
</dbReference>
<keyword evidence="2" id="KW-0378">Hydrolase</keyword>
<proteinExistence type="predicted"/>
<dbReference type="NCBIfam" id="NF005300">
    <property type="entry name" value="PRK06828.1"/>
    <property type="match status" value="1"/>
</dbReference>
<reference evidence="2 3" key="1">
    <citation type="submission" date="2020-09" db="EMBL/GenBank/DDBJ databases">
        <title>Paenibacillus sp. strain PR3 16S rRNA gene Genome sequencing and assembly.</title>
        <authorList>
            <person name="Kim J."/>
        </authorList>
    </citation>
    <scope>NUCLEOTIDE SEQUENCE [LARGE SCALE GENOMIC DNA]</scope>
    <source>
        <strain evidence="2 3">PR3</strain>
    </source>
</reference>
<dbReference type="SUPFAM" id="SSF75304">
    <property type="entry name" value="Amidase signature (AS) enzymes"/>
    <property type="match status" value="1"/>
</dbReference>
<dbReference type="Proteomes" id="UP000609346">
    <property type="component" value="Unassembled WGS sequence"/>
</dbReference>
<name>A0ABR8MN58_9BACL</name>
<dbReference type="PANTHER" id="PTHR42678">
    <property type="entry name" value="AMIDASE"/>
    <property type="match status" value="1"/>
</dbReference>
<dbReference type="RefSeq" id="WP_191201736.1">
    <property type="nucleotide sequence ID" value="NZ_JACXZA010000001.1"/>
</dbReference>
<dbReference type="Gene3D" id="3.90.1300.10">
    <property type="entry name" value="Amidase signature (AS) domain"/>
    <property type="match status" value="1"/>
</dbReference>
<accession>A0ABR8MN58</accession>
<dbReference type="EMBL" id="JACXZA010000001">
    <property type="protein sequence ID" value="MBD3917442.1"/>
    <property type="molecule type" value="Genomic_DNA"/>
</dbReference>
<evidence type="ECO:0000313" key="2">
    <source>
        <dbReference type="EMBL" id="MBD3917442.1"/>
    </source>
</evidence>
<comment type="caution">
    <text evidence="2">The sequence shown here is derived from an EMBL/GenBank/DDBJ whole genome shotgun (WGS) entry which is preliminary data.</text>
</comment>
<dbReference type="InterPro" id="IPR036928">
    <property type="entry name" value="AS_sf"/>
</dbReference>
<evidence type="ECO:0000313" key="3">
    <source>
        <dbReference type="Proteomes" id="UP000609346"/>
    </source>
</evidence>
<dbReference type="InterPro" id="IPR023631">
    <property type="entry name" value="Amidase_dom"/>
</dbReference>